<feature type="region of interest" description="Disordered" evidence="1">
    <location>
        <begin position="115"/>
        <end position="142"/>
    </location>
</feature>
<comment type="caution">
    <text evidence="2">The sequence shown here is derived from an EMBL/GenBank/DDBJ whole genome shotgun (WGS) entry which is preliminary data.</text>
</comment>
<dbReference type="Proteomes" id="UP001642406">
    <property type="component" value="Unassembled WGS sequence"/>
</dbReference>
<accession>A0ABP0BCB7</accession>
<evidence type="ECO:0000256" key="1">
    <source>
        <dbReference type="SAM" id="MobiDB-lite"/>
    </source>
</evidence>
<proteinExistence type="predicted"/>
<keyword evidence="3" id="KW-1185">Reference proteome</keyword>
<evidence type="ECO:0000313" key="2">
    <source>
        <dbReference type="EMBL" id="CAK7217228.1"/>
    </source>
</evidence>
<reference evidence="2 3" key="1">
    <citation type="submission" date="2024-01" db="EMBL/GenBank/DDBJ databases">
        <authorList>
            <person name="Allen C."/>
            <person name="Tagirdzhanova G."/>
        </authorList>
    </citation>
    <scope>NUCLEOTIDE SEQUENCE [LARGE SCALE GENOMIC DNA]</scope>
</reference>
<feature type="compositionally biased region" description="Basic and acidic residues" evidence="1">
    <location>
        <begin position="115"/>
        <end position="126"/>
    </location>
</feature>
<sequence>MSDTHSPPSSPSSSASSHDNSGNQDKKTWSGAAYDKYNDLYESWVPWAEDIYLRYFTRHNKASYATEDTLSKTKVTGIKQVDTLQDGVNGLVAGQLGQGGLAQPVGDWASREGVNRAERNGKDDKGGYLPSNTTEPLRNGAEAVGGGVASGVKSVGGAVGGLFGGGKKQ</sequence>
<feature type="region of interest" description="Disordered" evidence="1">
    <location>
        <begin position="1"/>
        <end position="29"/>
    </location>
</feature>
<evidence type="ECO:0000313" key="3">
    <source>
        <dbReference type="Proteomes" id="UP001642406"/>
    </source>
</evidence>
<protein>
    <submittedName>
        <fullName evidence="2">Uncharacterized protein</fullName>
    </submittedName>
</protein>
<gene>
    <name evidence="2" type="ORF">SBRCBS47491_003093</name>
</gene>
<dbReference type="EMBL" id="CAWUHC010000020">
    <property type="protein sequence ID" value="CAK7217228.1"/>
    <property type="molecule type" value="Genomic_DNA"/>
</dbReference>
<organism evidence="2 3">
    <name type="scientific">Sporothrix bragantina</name>
    <dbReference type="NCBI Taxonomy" id="671064"/>
    <lineage>
        <taxon>Eukaryota</taxon>
        <taxon>Fungi</taxon>
        <taxon>Dikarya</taxon>
        <taxon>Ascomycota</taxon>
        <taxon>Pezizomycotina</taxon>
        <taxon>Sordariomycetes</taxon>
        <taxon>Sordariomycetidae</taxon>
        <taxon>Ophiostomatales</taxon>
        <taxon>Ophiostomataceae</taxon>
        <taxon>Sporothrix</taxon>
    </lineage>
</organism>
<name>A0ABP0BCB7_9PEZI</name>